<keyword evidence="3" id="KW-1185">Reference proteome</keyword>
<evidence type="ECO:0000313" key="3">
    <source>
        <dbReference type="Proteomes" id="UP001459714"/>
    </source>
</evidence>
<dbReference type="InterPro" id="IPR002035">
    <property type="entry name" value="VWF_A"/>
</dbReference>
<dbReference type="PANTHER" id="PTHR36846:SF1">
    <property type="entry name" value="PROTEIN VIAA"/>
    <property type="match status" value="1"/>
</dbReference>
<dbReference type="SMART" id="SM00327">
    <property type="entry name" value="VWA"/>
    <property type="match status" value="1"/>
</dbReference>
<evidence type="ECO:0000313" key="2">
    <source>
        <dbReference type="EMBL" id="MEL3959637.1"/>
    </source>
</evidence>
<dbReference type="PANTHER" id="PTHR36846">
    <property type="entry name" value="PROTEIN VIAA"/>
    <property type="match status" value="1"/>
</dbReference>
<dbReference type="EMBL" id="JBBYAK010000003">
    <property type="protein sequence ID" value="MEL3959637.1"/>
    <property type="molecule type" value="Genomic_DNA"/>
</dbReference>
<dbReference type="InterPro" id="IPR036465">
    <property type="entry name" value="vWFA_dom_sf"/>
</dbReference>
<dbReference type="Proteomes" id="UP001459714">
    <property type="component" value="Unassembled WGS sequence"/>
</dbReference>
<evidence type="ECO:0000259" key="1">
    <source>
        <dbReference type="SMART" id="SM00327"/>
    </source>
</evidence>
<accession>A0ABU9K3A9</accession>
<dbReference type="SUPFAM" id="SSF53300">
    <property type="entry name" value="vWA-like"/>
    <property type="match status" value="1"/>
</dbReference>
<sequence length="472" mass="54579">MDKRFKKKVNIYKNPTINVDSFDKRRFNELMFMSKGLQRVKKEGEEIPFFDQLMGDVWSVLFKNNPQLIEEVPNELKNNQKIIKKVLNDEKYHETHEYTKLDDLYSCLCTVGFSEKIFNWIKKEIVSDPYIQLTHNDMKINEIQKGKDSQEFKKSMHKFMQAIRKSIDDDKEGFSKILQESITQAKTTKNMLKELISDINAGVGGSELKHVPLRDQFTLAEYLSKHNKMKEIAEWAGRFKAIAKSKQKSKSKEAIARSGVKIGNEIDRLLPAELVNLSIPQAKNDFLRRFVENQTLQYGNTGKEKLGKGAIILCLDQSGSMQNIDNQAKGFTLALMSIARKQRRDFGLILFSNDLMMFHYPKGKITVPQMVELCETFLNGGTNFRKPLDKTIELIKKERYKNADVVFVTDGEDNSGNTFFYEEYKRNKEKLGFSLVSLLLGNAQTRAIREFSNKIYFANDFADEIAHDVFKI</sequence>
<protein>
    <submittedName>
        <fullName evidence="2">VWA domain-containing protein</fullName>
    </submittedName>
</protein>
<comment type="caution">
    <text evidence="2">The sequence shown here is derived from an EMBL/GenBank/DDBJ whole genome shotgun (WGS) entry which is preliminary data.</text>
</comment>
<organism evidence="2 3">
    <name type="scientific">Caldifermentibacillus hisashii</name>
    <dbReference type="NCBI Taxonomy" id="996558"/>
    <lineage>
        <taxon>Bacteria</taxon>
        <taxon>Bacillati</taxon>
        <taxon>Bacillota</taxon>
        <taxon>Bacilli</taxon>
        <taxon>Bacillales</taxon>
        <taxon>Bacillaceae</taxon>
        <taxon>Caldifermentibacillus</taxon>
    </lineage>
</organism>
<feature type="domain" description="VWFA" evidence="1">
    <location>
        <begin position="308"/>
        <end position="470"/>
    </location>
</feature>
<proteinExistence type="predicted"/>
<gene>
    <name evidence="2" type="ORF">NST17_21010</name>
</gene>
<dbReference type="Gene3D" id="3.40.50.410">
    <property type="entry name" value="von Willebrand factor, type A domain"/>
    <property type="match status" value="1"/>
</dbReference>
<dbReference type="RefSeq" id="WP_342021219.1">
    <property type="nucleotide sequence ID" value="NZ_JBBYAK010000003.1"/>
</dbReference>
<name>A0ABU9K3A9_9BACI</name>
<reference evidence="2 3" key="1">
    <citation type="submission" date="2024-03" db="EMBL/GenBank/DDBJ databases">
        <title>Bacilli Hybrid Assemblies.</title>
        <authorList>
            <person name="Kovac J."/>
        </authorList>
    </citation>
    <scope>NUCLEOTIDE SEQUENCE [LARGE SCALE GENOMIC DNA]</scope>
    <source>
        <strain evidence="2 3">FSL M8-0022</strain>
    </source>
</reference>
<dbReference type="Pfam" id="PF13519">
    <property type="entry name" value="VWA_2"/>
    <property type="match status" value="1"/>
</dbReference>